<keyword evidence="7" id="KW-0503">Monooxygenase</keyword>
<reference evidence="10" key="1">
    <citation type="submission" date="2020-01" db="EMBL/GenBank/DDBJ databases">
        <authorList>
            <consortium name="DOE Joint Genome Institute"/>
            <person name="Haridas S."/>
            <person name="Albert R."/>
            <person name="Binder M."/>
            <person name="Bloem J."/>
            <person name="Labutti K."/>
            <person name="Salamov A."/>
            <person name="Andreopoulos B."/>
            <person name="Baker S.E."/>
            <person name="Barry K."/>
            <person name="Bills G."/>
            <person name="Bluhm B.H."/>
            <person name="Cannon C."/>
            <person name="Castanera R."/>
            <person name="Culley D.E."/>
            <person name="Daum C."/>
            <person name="Ezra D."/>
            <person name="Gonzalez J.B."/>
            <person name="Henrissat B."/>
            <person name="Kuo A."/>
            <person name="Liang C."/>
            <person name="Lipzen A."/>
            <person name="Lutzoni F."/>
            <person name="Magnuson J."/>
            <person name="Mondo S."/>
            <person name="Nolan M."/>
            <person name="Ohm R."/>
            <person name="Pangilinan J."/>
            <person name="Park H.-J."/>
            <person name="Ramirez L."/>
            <person name="Alfaro M."/>
            <person name="Sun H."/>
            <person name="Tritt A."/>
            <person name="Yoshinaga Y."/>
            <person name="Zwiers L.-H."/>
            <person name="Turgeon B.G."/>
            <person name="Goodwin S.B."/>
            <person name="Spatafora J.W."/>
            <person name="Crous P.W."/>
            <person name="Grigoriev I.V."/>
        </authorList>
    </citation>
    <scope>NUCLEOTIDE SEQUENCE</scope>
    <source>
        <strain evidence="10">CBS 342.82</strain>
    </source>
</reference>
<keyword evidence="4 6" id="KW-0479">Metal-binding</keyword>
<keyword evidence="8" id="KW-0812">Transmembrane</keyword>
<keyword evidence="5 6" id="KW-0408">Iron</keyword>
<sequence length="492" mass="55527">MVFLQTVLYLTVLYGVYIFTRSYYNAFHGPLSKYPGPILRGFSTLPSLWSKYHGNEVAEIVKLHARYGPVVRIGPTSLSYTNGATAWKDIYGFKRAGKLNFPKDPEVMTKPLNGSPHIIIANDEIHARQRKIMSHSFADRSIRELEPMLIGWVSKLVEKLAQPAATSTPADMLKWYNCATFDIMADLSFNEPLGMLDDGEYSPWVGIIFATIKSLARLRAIRNINWITQSLVSRLMLMPSVQKKAWEHFSYAAERVDRRLEKPTDRPDLWGKIIDNGGLTRDEQHSNAMIFMTAGTETTATLLSGTTYWLLREPAILAKLVAEIRSAFTSVNDMTLENLARLKYLDAVMHEGLRMYPPVPTALPRVVPEGGAEVCGDFLPAGVSVGVPQYAAYHSPLNFKDPDSFRPQRWMGDVEFKDDQLAAVEPFHVGPRNCIGKNLAYHEFRLILAATLLHYDLSLCEASADWTDQKVYILWEKKPLWCTLKPNPALKA</sequence>
<protein>
    <submittedName>
        <fullName evidence="10">Cytochrome P450</fullName>
    </submittedName>
</protein>
<dbReference type="AlphaFoldDB" id="A0A6J3MCT5"/>
<keyword evidence="3 6" id="KW-0349">Heme</keyword>
<evidence type="ECO:0000313" key="9">
    <source>
        <dbReference type="Proteomes" id="UP000504637"/>
    </source>
</evidence>
<keyword evidence="9" id="KW-1185">Reference proteome</keyword>
<dbReference type="GO" id="GO:0020037">
    <property type="term" value="F:heme binding"/>
    <property type="evidence" value="ECO:0007669"/>
    <property type="project" value="InterPro"/>
</dbReference>
<accession>A0A6J3MCT5</accession>
<evidence type="ECO:0000256" key="4">
    <source>
        <dbReference type="ARBA" id="ARBA00022723"/>
    </source>
</evidence>
<dbReference type="Proteomes" id="UP000504637">
    <property type="component" value="Unplaced"/>
</dbReference>
<dbReference type="InterPro" id="IPR001128">
    <property type="entry name" value="Cyt_P450"/>
</dbReference>
<keyword evidence="8" id="KW-0472">Membrane</keyword>
<proteinExistence type="inferred from homology"/>
<dbReference type="Gene3D" id="1.10.630.10">
    <property type="entry name" value="Cytochrome P450"/>
    <property type="match status" value="1"/>
</dbReference>
<dbReference type="InterPro" id="IPR036396">
    <property type="entry name" value="Cyt_P450_sf"/>
</dbReference>
<dbReference type="PRINTS" id="PR00385">
    <property type="entry name" value="P450"/>
</dbReference>
<organism evidence="10">
    <name type="scientific">Dissoconium aciculare CBS 342.82</name>
    <dbReference type="NCBI Taxonomy" id="1314786"/>
    <lineage>
        <taxon>Eukaryota</taxon>
        <taxon>Fungi</taxon>
        <taxon>Dikarya</taxon>
        <taxon>Ascomycota</taxon>
        <taxon>Pezizomycotina</taxon>
        <taxon>Dothideomycetes</taxon>
        <taxon>Dothideomycetidae</taxon>
        <taxon>Mycosphaerellales</taxon>
        <taxon>Dissoconiaceae</taxon>
        <taxon>Dissoconium</taxon>
    </lineage>
</organism>
<evidence type="ECO:0000256" key="8">
    <source>
        <dbReference type="SAM" id="Phobius"/>
    </source>
</evidence>
<gene>
    <name evidence="10" type="ORF">K489DRAFT_376230</name>
</gene>
<evidence type="ECO:0000256" key="1">
    <source>
        <dbReference type="ARBA" id="ARBA00001971"/>
    </source>
</evidence>
<dbReference type="GeneID" id="54361671"/>
<keyword evidence="8" id="KW-1133">Transmembrane helix</keyword>
<dbReference type="PANTHER" id="PTHR24305">
    <property type="entry name" value="CYTOCHROME P450"/>
    <property type="match status" value="1"/>
</dbReference>
<evidence type="ECO:0000313" key="10">
    <source>
        <dbReference type="RefSeq" id="XP_033462872.1"/>
    </source>
</evidence>
<reference evidence="10" key="3">
    <citation type="submission" date="2025-08" db="UniProtKB">
        <authorList>
            <consortium name="RefSeq"/>
        </authorList>
    </citation>
    <scope>IDENTIFICATION</scope>
    <source>
        <strain evidence="10">CBS 342.82</strain>
    </source>
</reference>
<dbReference type="PANTHER" id="PTHR24305:SF210">
    <property type="entry name" value="CYTOCHROME P450 MONOOXYGENASE ASQL-RELATED"/>
    <property type="match status" value="1"/>
</dbReference>
<evidence type="ECO:0000256" key="3">
    <source>
        <dbReference type="ARBA" id="ARBA00022617"/>
    </source>
</evidence>
<keyword evidence="7" id="KW-0560">Oxidoreductase</keyword>
<dbReference type="InterPro" id="IPR017972">
    <property type="entry name" value="Cyt_P450_CS"/>
</dbReference>
<dbReference type="GO" id="GO:0004497">
    <property type="term" value="F:monooxygenase activity"/>
    <property type="evidence" value="ECO:0007669"/>
    <property type="project" value="UniProtKB-KW"/>
</dbReference>
<dbReference type="RefSeq" id="XP_033462872.1">
    <property type="nucleotide sequence ID" value="XM_033603871.1"/>
</dbReference>
<dbReference type="GO" id="GO:0005506">
    <property type="term" value="F:iron ion binding"/>
    <property type="evidence" value="ECO:0007669"/>
    <property type="project" value="InterPro"/>
</dbReference>
<evidence type="ECO:0000256" key="2">
    <source>
        <dbReference type="ARBA" id="ARBA00010617"/>
    </source>
</evidence>
<dbReference type="Pfam" id="PF00067">
    <property type="entry name" value="p450"/>
    <property type="match status" value="1"/>
</dbReference>
<dbReference type="SUPFAM" id="SSF48264">
    <property type="entry name" value="Cytochrome P450"/>
    <property type="match status" value="1"/>
</dbReference>
<feature type="transmembrane region" description="Helical" evidence="8">
    <location>
        <begin position="6"/>
        <end position="24"/>
    </location>
</feature>
<dbReference type="InterPro" id="IPR050121">
    <property type="entry name" value="Cytochrome_P450_monoxygenase"/>
</dbReference>
<dbReference type="PRINTS" id="PR00463">
    <property type="entry name" value="EP450I"/>
</dbReference>
<comment type="similarity">
    <text evidence="2 7">Belongs to the cytochrome P450 family.</text>
</comment>
<dbReference type="GO" id="GO:0016705">
    <property type="term" value="F:oxidoreductase activity, acting on paired donors, with incorporation or reduction of molecular oxygen"/>
    <property type="evidence" value="ECO:0007669"/>
    <property type="project" value="InterPro"/>
</dbReference>
<comment type="cofactor">
    <cofactor evidence="1 6">
        <name>heme</name>
        <dbReference type="ChEBI" id="CHEBI:30413"/>
    </cofactor>
</comment>
<feature type="binding site" description="axial binding residue" evidence="6">
    <location>
        <position position="434"/>
    </location>
    <ligand>
        <name>heme</name>
        <dbReference type="ChEBI" id="CHEBI:30413"/>
    </ligand>
    <ligandPart>
        <name>Fe</name>
        <dbReference type="ChEBI" id="CHEBI:18248"/>
    </ligandPart>
</feature>
<name>A0A6J3MCT5_9PEZI</name>
<reference evidence="10" key="2">
    <citation type="submission" date="2020-04" db="EMBL/GenBank/DDBJ databases">
        <authorList>
            <consortium name="NCBI Genome Project"/>
        </authorList>
    </citation>
    <scope>NUCLEOTIDE SEQUENCE</scope>
    <source>
        <strain evidence="10">CBS 342.82</strain>
    </source>
</reference>
<dbReference type="PROSITE" id="PS00086">
    <property type="entry name" value="CYTOCHROME_P450"/>
    <property type="match status" value="1"/>
</dbReference>
<dbReference type="InterPro" id="IPR002401">
    <property type="entry name" value="Cyt_P450_E_grp-I"/>
</dbReference>
<evidence type="ECO:0000256" key="6">
    <source>
        <dbReference type="PIRSR" id="PIRSR602401-1"/>
    </source>
</evidence>
<dbReference type="CDD" id="cd11058">
    <property type="entry name" value="CYP60B-like"/>
    <property type="match status" value="1"/>
</dbReference>
<dbReference type="OrthoDB" id="1470350at2759"/>
<evidence type="ECO:0000256" key="7">
    <source>
        <dbReference type="RuleBase" id="RU000461"/>
    </source>
</evidence>
<evidence type="ECO:0000256" key="5">
    <source>
        <dbReference type="ARBA" id="ARBA00023004"/>
    </source>
</evidence>